<accession>A0A221V0C8</accession>
<dbReference type="Proteomes" id="UP000204551">
    <property type="component" value="Chromosome"/>
</dbReference>
<dbReference type="SUPFAM" id="SSF46785">
    <property type="entry name" value="Winged helix' DNA-binding domain"/>
    <property type="match status" value="1"/>
</dbReference>
<dbReference type="Gene3D" id="1.10.10.10">
    <property type="entry name" value="Winged helix-like DNA-binding domain superfamily/Winged helix DNA-binding domain"/>
    <property type="match status" value="1"/>
</dbReference>
<protein>
    <submittedName>
        <fullName evidence="1">Transcriptional regulator</fullName>
    </submittedName>
</protein>
<dbReference type="KEGG" id="aalg:AREALGSMS7_03417"/>
<dbReference type="InterPro" id="IPR036388">
    <property type="entry name" value="WH-like_DNA-bd_sf"/>
</dbReference>
<sequence>MDIMMYEQKKELVEKLGVHFEGKYRVAPLAARILSYVVLNGRSGSTFYDLVTDLCASKSTISTHLNHLQGIKRIVYFTKPGDRKKYFIINKDLIIQSLSEMITTWKDELLLYEEIMLYKENVNKSEGTEIHYDLDFHHGYMQFLKETIKTVTDLRTKIINRNQ</sequence>
<proteinExistence type="predicted"/>
<name>A0A221V0C8_9FLAO</name>
<evidence type="ECO:0000313" key="2">
    <source>
        <dbReference type="Proteomes" id="UP000204551"/>
    </source>
</evidence>
<dbReference type="InterPro" id="IPR036390">
    <property type="entry name" value="WH_DNA-bd_sf"/>
</dbReference>
<dbReference type="RefSeq" id="WP_093979229.1">
    <property type="nucleotide sequence ID" value="NZ_CP022515.1"/>
</dbReference>
<organism evidence="1 2">
    <name type="scientific">Arenibacter algicola</name>
    <dbReference type="NCBI Taxonomy" id="616991"/>
    <lineage>
        <taxon>Bacteria</taxon>
        <taxon>Pseudomonadati</taxon>
        <taxon>Bacteroidota</taxon>
        <taxon>Flavobacteriia</taxon>
        <taxon>Flavobacteriales</taxon>
        <taxon>Flavobacteriaceae</taxon>
        <taxon>Arenibacter</taxon>
    </lineage>
</organism>
<evidence type="ECO:0000313" key="1">
    <source>
        <dbReference type="EMBL" id="ASO06838.1"/>
    </source>
</evidence>
<dbReference type="EMBL" id="CP022515">
    <property type="protein sequence ID" value="ASO06838.1"/>
    <property type="molecule type" value="Genomic_DNA"/>
</dbReference>
<dbReference type="AlphaFoldDB" id="A0A221V0C8"/>
<gene>
    <name evidence="1" type="ORF">AREALGSMS7_03417</name>
</gene>
<reference evidence="1 2" key="1">
    <citation type="submission" date="2017-07" db="EMBL/GenBank/DDBJ databases">
        <title>Genome Sequence of Arenibacter algicola Strain SMS7 Isolated from a culture of the Diatom Skeletonema marinoi.</title>
        <authorList>
            <person name="Topel M."/>
            <person name="Pinder M.I.M."/>
            <person name="Johansson O.N."/>
            <person name="Kourtchenko O."/>
            <person name="Godhe A."/>
            <person name="Clarke A.K."/>
        </authorList>
    </citation>
    <scope>NUCLEOTIDE SEQUENCE [LARGE SCALE GENOMIC DNA]</scope>
    <source>
        <strain evidence="1 2">SMS7</strain>
    </source>
</reference>